<dbReference type="Proteomes" id="UP000190188">
    <property type="component" value="Unassembled WGS sequence"/>
</dbReference>
<proteinExistence type="predicted"/>
<dbReference type="STRING" id="1324314.BVG16_14780"/>
<evidence type="ECO:0000313" key="2">
    <source>
        <dbReference type="Proteomes" id="UP000190188"/>
    </source>
</evidence>
<evidence type="ECO:0000313" key="1">
    <source>
        <dbReference type="EMBL" id="OPA77861.1"/>
    </source>
</evidence>
<protein>
    <submittedName>
        <fullName evidence="1">Uncharacterized protein</fullName>
    </submittedName>
</protein>
<name>A0A1T2XDA9_9BACL</name>
<comment type="caution">
    <text evidence="1">The sequence shown here is derived from an EMBL/GenBank/DDBJ whole genome shotgun (WGS) entry which is preliminary data.</text>
</comment>
<dbReference type="AlphaFoldDB" id="A0A1T2XDA9"/>
<reference evidence="1 2" key="1">
    <citation type="submission" date="2017-01" db="EMBL/GenBank/DDBJ databases">
        <title>Genome analysis of Paenibacillus selenitrireducens ES3-24.</title>
        <authorList>
            <person name="Xu D."/>
            <person name="Yao R."/>
            <person name="Zheng S."/>
        </authorList>
    </citation>
    <scope>NUCLEOTIDE SEQUENCE [LARGE SCALE GENOMIC DNA]</scope>
    <source>
        <strain evidence="1 2">ES3-24</strain>
    </source>
</reference>
<dbReference type="EMBL" id="MSZX01000005">
    <property type="protein sequence ID" value="OPA77861.1"/>
    <property type="molecule type" value="Genomic_DNA"/>
</dbReference>
<sequence>MECIVHYELIRGEKVSPLRGVVDVEPGHKPSVNELLDMFKDSDLHVVVDDPSRLTFRSTTPDDKYTIRVKKFDTGEKNNDYVEDTELKSIISNFIPKSRPL</sequence>
<gene>
    <name evidence="1" type="ORF">BVG16_14780</name>
</gene>
<organism evidence="1 2">
    <name type="scientific">Paenibacillus selenitireducens</name>
    <dbReference type="NCBI Taxonomy" id="1324314"/>
    <lineage>
        <taxon>Bacteria</taxon>
        <taxon>Bacillati</taxon>
        <taxon>Bacillota</taxon>
        <taxon>Bacilli</taxon>
        <taxon>Bacillales</taxon>
        <taxon>Paenibacillaceae</taxon>
        <taxon>Paenibacillus</taxon>
    </lineage>
</organism>
<keyword evidence="2" id="KW-1185">Reference proteome</keyword>
<accession>A0A1T2XDA9</accession>